<keyword evidence="2" id="KW-1185">Reference proteome</keyword>
<reference evidence="2" key="1">
    <citation type="journal article" date="2021" name="BMC Genomics">
        <title>Chromosome-level genome assembly and manually-curated proteome of model necrotroph Parastagonospora nodorum Sn15 reveals a genome-wide trove of candidate effector homologs, and redundancy of virulence-related functions within an accessory chromosome.</title>
        <authorList>
            <person name="Bertazzoni S."/>
            <person name="Jones D.A.B."/>
            <person name="Phan H.T."/>
            <person name="Tan K.-C."/>
            <person name="Hane J.K."/>
        </authorList>
    </citation>
    <scope>NUCLEOTIDE SEQUENCE [LARGE SCALE GENOMIC DNA]</scope>
    <source>
        <strain evidence="2">SN15 / ATCC MYA-4574 / FGSC 10173)</strain>
    </source>
</reference>
<evidence type="ECO:0000313" key="2">
    <source>
        <dbReference type="Proteomes" id="UP000663193"/>
    </source>
</evidence>
<accession>A0A7U2F1R3</accession>
<protein>
    <submittedName>
        <fullName evidence="1">Uncharacterized protein</fullName>
    </submittedName>
</protein>
<name>A0A7U2F1R3_PHANO</name>
<evidence type="ECO:0000313" key="1">
    <source>
        <dbReference type="EMBL" id="QRC97105.1"/>
    </source>
</evidence>
<dbReference type="OMA" id="FSDSYCK"/>
<dbReference type="VEuPathDB" id="FungiDB:JI435_140100"/>
<sequence length="117" mass="13704">MPYIIYVPGCPRPYITNDPRIYIDAKECFKWPAESRLYADAECKMIRKEEGERFHGERRAARLEQYWLEELARRKKSVETGPTKIVESTIKHAKNDSVHNVVVEVKELEPREGDLLA</sequence>
<dbReference type="EMBL" id="CP069029">
    <property type="protein sequence ID" value="QRC97105.1"/>
    <property type="molecule type" value="Genomic_DNA"/>
</dbReference>
<dbReference type="AlphaFoldDB" id="A0A7U2F1R3"/>
<dbReference type="OrthoDB" id="3776608at2759"/>
<proteinExistence type="predicted"/>
<dbReference type="KEGG" id="pno:SNOG_14010"/>
<dbReference type="RefSeq" id="XP_001804209.1">
    <property type="nucleotide sequence ID" value="XM_001804157.1"/>
</dbReference>
<gene>
    <name evidence="1" type="ORF">JI435_140100</name>
</gene>
<dbReference type="Proteomes" id="UP000663193">
    <property type="component" value="Chromosome 7"/>
</dbReference>
<organism evidence="1 2">
    <name type="scientific">Phaeosphaeria nodorum (strain SN15 / ATCC MYA-4574 / FGSC 10173)</name>
    <name type="common">Glume blotch fungus</name>
    <name type="synonym">Parastagonospora nodorum</name>
    <dbReference type="NCBI Taxonomy" id="321614"/>
    <lineage>
        <taxon>Eukaryota</taxon>
        <taxon>Fungi</taxon>
        <taxon>Dikarya</taxon>
        <taxon>Ascomycota</taxon>
        <taxon>Pezizomycotina</taxon>
        <taxon>Dothideomycetes</taxon>
        <taxon>Pleosporomycetidae</taxon>
        <taxon>Pleosporales</taxon>
        <taxon>Pleosporineae</taxon>
        <taxon>Phaeosphaeriaceae</taxon>
        <taxon>Parastagonospora</taxon>
    </lineage>
</organism>